<dbReference type="EMBL" id="CP001100">
    <property type="protein sequence ID" value="ACF14052.1"/>
    <property type="molecule type" value="Genomic_DNA"/>
</dbReference>
<protein>
    <submittedName>
        <fullName evidence="2">Methyltransferase FkbM family</fullName>
    </submittedName>
</protein>
<sequence>MVNFFAKQIANSCTKQGIARNLLKFFSFKGKNRILSFVPPISEKLISENNGVKFHLNLRDDVQRGIFFNAYESEDIAEILTYVKKDSICVDIGANVGFYALHFANHIGDAGKVYAFEPDSELYAILNKNKDLNLFGTSLSTHQSAVGDTTGKVSFYKSKSDNSGWGNIRLKKDSTDQVIDVDIIKFDDFILKNNISRVDVLKIDVEGAEHLFMKGAENALQEGMIKILFSEFCFMSYEDFTYLANSILSYGFQPIGKKKNLFHSIMNKQTSPHSICTNFLFSLSKSSM</sequence>
<keyword evidence="2" id="KW-0808">Transferase</keyword>
<keyword evidence="2" id="KW-0489">Methyltransferase</keyword>
<feature type="domain" description="Methyltransferase FkbM" evidence="1">
    <location>
        <begin position="91"/>
        <end position="253"/>
    </location>
</feature>
<evidence type="ECO:0000313" key="3">
    <source>
        <dbReference type="Proteomes" id="UP000001208"/>
    </source>
</evidence>
<dbReference type="InterPro" id="IPR052514">
    <property type="entry name" value="SAM-dependent_MTase"/>
</dbReference>
<evidence type="ECO:0000259" key="1">
    <source>
        <dbReference type="Pfam" id="PF05050"/>
    </source>
</evidence>
<dbReference type="RefSeq" id="WP_012500136.1">
    <property type="nucleotide sequence ID" value="NC_011026.1"/>
</dbReference>
<dbReference type="NCBIfam" id="TIGR01444">
    <property type="entry name" value="fkbM_fam"/>
    <property type="match status" value="1"/>
</dbReference>
<organism evidence="2 3">
    <name type="scientific">Chloroherpeton thalassium (strain ATCC 35110 / GB-78)</name>
    <dbReference type="NCBI Taxonomy" id="517418"/>
    <lineage>
        <taxon>Bacteria</taxon>
        <taxon>Pseudomonadati</taxon>
        <taxon>Chlorobiota</taxon>
        <taxon>Chlorobiia</taxon>
        <taxon>Chlorobiales</taxon>
        <taxon>Chloroherpetonaceae</taxon>
        <taxon>Chloroherpeton</taxon>
    </lineage>
</organism>
<reference evidence="2 3" key="1">
    <citation type="submission" date="2008-06" db="EMBL/GenBank/DDBJ databases">
        <title>Complete sequence of Chloroherpeton thalassium ATCC 35110.</title>
        <authorList>
            <consortium name="US DOE Joint Genome Institute"/>
            <person name="Lucas S."/>
            <person name="Copeland A."/>
            <person name="Lapidus A."/>
            <person name="Glavina del Rio T."/>
            <person name="Dalin E."/>
            <person name="Tice H."/>
            <person name="Bruce D."/>
            <person name="Goodwin L."/>
            <person name="Pitluck S."/>
            <person name="Schmutz J."/>
            <person name="Larimer F."/>
            <person name="Land M."/>
            <person name="Hauser L."/>
            <person name="Kyrpides N."/>
            <person name="Mikhailova N."/>
            <person name="Liu Z."/>
            <person name="Li T."/>
            <person name="Zhao F."/>
            <person name="Overmann J."/>
            <person name="Bryant D.A."/>
            <person name="Richardson P."/>
        </authorList>
    </citation>
    <scope>NUCLEOTIDE SEQUENCE [LARGE SCALE GENOMIC DNA]</scope>
    <source>
        <strain evidence="3">ATCC 35110 / GB-78</strain>
    </source>
</reference>
<dbReference type="PANTHER" id="PTHR34203">
    <property type="entry name" value="METHYLTRANSFERASE, FKBM FAMILY PROTEIN"/>
    <property type="match status" value="1"/>
</dbReference>
<dbReference type="HOGENOM" id="CLU_966030_0_0_10"/>
<dbReference type="PANTHER" id="PTHR34203:SF15">
    <property type="entry name" value="SLL1173 PROTEIN"/>
    <property type="match status" value="1"/>
</dbReference>
<dbReference type="InterPro" id="IPR006342">
    <property type="entry name" value="FkbM_mtfrase"/>
</dbReference>
<gene>
    <name evidence="2" type="ordered locus">Ctha_1594</name>
</gene>
<evidence type="ECO:0000313" key="2">
    <source>
        <dbReference type="EMBL" id="ACF14052.1"/>
    </source>
</evidence>
<dbReference type="InterPro" id="IPR029063">
    <property type="entry name" value="SAM-dependent_MTases_sf"/>
</dbReference>
<keyword evidence="3" id="KW-1185">Reference proteome</keyword>
<dbReference type="OrthoDB" id="9771846at2"/>
<dbReference type="KEGG" id="cts:Ctha_1594"/>
<proteinExistence type="predicted"/>
<dbReference type="GO" id="GO:0032259">
    <property type="term" value="P:methylation"/>
    <property type="evidence" value="ECO:0007669"/>
    <property type="project" value="UniProtKB-KW"/>
</dbReference>
<name>B3QSK5_CHLT3</name>
<dbReference type="Pfam" id="PF05050">
    <property type="entry name" value="Methyltransf_21"/>
    <property type="match status" value="1"/>
</dbReference>
<dbReference type="GO" id="GO:0008168">
    <property type="term" value="F:methyltransferase activity"/>
    <property type="evidence" value="ECO:0007669"/>
    <property type="project" value="UniProtKB-KW"/>
</dbReference>
<accession>B3QSK5</accession>
<dbReference type="STRING" id="517418.Ctha_1594"/>
<dbReference type="AlphaFoldDB" id="B3QSK5"/>
<dbReference type="SUPFAM" id="SSF53335">
    <property type="entry name" value="S-adenosyl-L-methionine-dependent methyltransferases"/>
    <property type="match status" value="1"/>
</dbReference>
<dbReference type="Proteomes" id="UP000001208">
    <property type="component" value="Chromosome"/>
</dbReference>
<dbReference type="Gene3D" id="3.40.50.150">
    <property type="entry name" value="Vaccinia Virus protein VP39"/>
    <property type="match status" value="1"/>
</dbReference>
<dbReference type="eggNOG" id="COG1092">
    <property type="taxonomic scope" value="Bacteria"/>
</dbReference>